<evidence type="ECO:0000313" key="2">
    <source>
        <dbReference type="Proteomes" id="UP001162992"/>
    </source>
</evidence>
<comment type="caution">
    <text evidence="1">The sequence shown here is derived from an EMBL/GenBank/DDBJ whole genome shotgun (WGS) entry which is preliminary data.</text>
</comment>
<name>A0ACC2C9S3_DIPCM</name>
<protein>
    <submittedName>
        <fullName evidence="1">Uncharacterized protein</fullName>
    </submittedName>
</protein>
<keyword evidence="2" id="KW-1185">Reference proteome</keyword>
<proteinExistence type="predicted"/>
<accession>A0ACC2C9S3</accession>
<gene>
    <name evidence="1" type="ORF">O6H91_11G060700</name>
</gene>
<reference evidence="2" key="1">
    <citation type="journal article" date="2024" name="Proc. Natl. Acad. Sci. U.S.A.">
        <title>Extraordinary preservation of gene collinearity over three hundred million years revealed in homosporous lycophytes.</title>
        <authorList>
            <person name="Li C."/>
            <person name="Wickell D."/>
            <person name="Kuo L.Y."/>
            <person name="Chen X."/>
            <person name="Nie B."/>
            <person name="Liao X."/>
            <person name="Peng D."/>
            <person name="Ji J."/>
            <person name="Jenkins J."/>
            <person name="Williams M."/>
            <person name="Shu S."/>
            <person name="Plott C."/>
            <person name="Barry K."/>
            <person name="Rajasekar S."/>
            <person name="Grimwood J."/>
            <person name="Han X."/>
            <person name="Sun S."/>
            <person name="Hou Z."/>
            <person name="He W."/>
            <person name="Dai G."/>
            <person name="Sun C."/>
            <person name="Schmutz J."/>
            <person name="Leebens-Mack J.H."/>
            <person name="Li F.W."/>
            <person name="Wang L."/>
        </authorList>
    </citation>
    <scope>NUCLEOTIDE SEQUENCE [LARGE SCALE GENOMIC DNA]</scope>
    <source>
        <strain evidence="2">cv. PW_Plant_1</strain>
    </source>
</reference>
<dbReference type="Proteomes" id="UP001162992">
    <property type="component" value="Chromosome 11"/>
</dbReference>
<dbReference type="EMBL" id="CM055102">
    <property type="protein sequence ID" value="KAJ7538720.1"/>
    <property type="molecule type" value="Genomic_DNA"/>
</dbReference>
<organism evidence="1 2">
    <name type="scientific">Diphasiastrum complanatum</name>
    <name type="common">Issler's clubmoss</name>
    <name type="synonym">Lycopodium complanatum</name>
    <dbReference type="NCBI Taxonomy" id="34168"/>
    <lineage>
        <taxon>Eukaryota</taxon>
        <taxon>Viridiplantae</taxon>
        <taxon>Streptophyta</taxon>
        <taxon>Embryophyta</taxon>
        <taxon>Tracheophyta</taxon>
        <taxon>Lycopodiopsida</taxon>
        <taxon>Lycopodiales</taxon>
        <taxon>Lycopodiaceae</taxon>
        <taxon>Lycopodioideae</taxon>
        <taxon>Diphasiastrum</taxon>
    </lineage>
</organism>
<evidence type="ECO:0000313" key="1">
    <source>
        <dbReference type="EMBL" id="KAJ7538720.1"/>
    </source>
</evidence>
<sequence>MTNRRRGRGRGSGKARDGDGDGDGDGGREGETTLELYRKSSIGRGLVEALDEMVFNGTISPLLAAKVLKQFDKSIIEALRTKVHSKIRFKGHLDSYRYCDSVWTFDLKNASFKTDNGDVQAVDRVKIVACDAACAAIKSRQL</sequence>